<dbReference type="PANTHER" id="PTHR21085:SF0">
    <property type="entry name" value="CHORISMATE SYNTHASE"/>
    <property type="match status" value="1"/>
</dbReference>
<evidence type="ECO:0000256" key="11">
    <source>
        <dbReference type="HAMAP-Rule" id="MF_00300"/>
    </source>
</evidence>
<dbReference type="Gene3D" id="3.60.150.10">
    <property type="entry name" value="Chorismate synthase AroC"/>
    <property type="match status" value="1"/>
</dbReference>
<comment type="subunit">
    <text evidence="11">Homotetramer.</text>
</comment>
<reference evidence="13" key="1">
    <citation type="submission" date="2016-10" db="EMBL/GenBank/DDBJ databases">
        <authorList>
            <person name="Varghese N."/>
            <person name="Submissions S."/>
        </authorList>
    </citation>
    <scope>NUCLEOTIDE SEQUENCE [LARGE SCALE GENOMIC DNA]</scope>
    <source>
        <strain evidence="13">DSM 13577</strain>
    </source>
</reference>
<dbReference type="Pfam" id="PF01264">
    <property type="entry name" value="Chorismate_synt"/>
    <property type="match status" value="1"/>
</dbReference>
<dbReference type="GO" id="GO:0004107">
    <property type="term" value="F:chorismate synthase activity"/>
    <property type="evidence" value="ECO:0007669"/>
    <property type="project" value="UniProtKB-UniRule"/>
</dbReference>
<keyword evidence="8 11" id="KW-0521">NADP</keyword>
<organism evidence="12 13">
    <name type="scientific">Anaerobranca gottschalkii DSM 13577</name>
    <dbReference type="NCBI Taxonomy" id="1120990"/>
    <lineage>
        <taxon>Bacteria</taxon>
        <taxon>Bacillati</taxon>
        <taxon>Bacillota</taxon>
        <taxon>Clostridia</taxon>
        <taxon>Eubacteriales</taxon>
        <taxon>Proteinivoracaceae</taxon>
        <taxon>Anaerobranca</taxon>
    </lineage>
</organism>
<feature type="binding site" evidence="11">
    <location>
        <begin position="296"/>
        <end position="300"/>
    </location>
    <ligand>
        <name>FMN</name>
        <dbReference type="ChEBI" id="CHEBI:58210"/>
    </ligand>
</feature>
<evidence type="ECO:0000256" key="4">
    <source>
        <dbReference type="ARBA" id="ARBA00022605"/>
    </source>
</evidence>
<feature type="binding site" evidence="11">
    <location>
        <position position="322"/>
    </location>
    <ligand>
        <name>FMN</name>
        <dbReference type="ChEBI" id="CHEBI:58210"/>
    </ligand>
</feature>
<evidence type="ECO:0000256" key="9">
    <source>
        <dbReference type="ARBA" id="ARBA00023141"/>
    </source>
</evidence>
<comment type="similarity">
    <text evidence="2 11">Belongs to the chorismate synthase family.</text>
</comment>
<dbReference type="GO" id="GO:0010181">
    <property type="term" value="F:FMN binding"/>
    <property type="evidence" value="ECO:0007669"/>
    <property type="project" value="TreeGrafter"/>
</dbReference>
<dbReference type="NCBIfam" id="TIGR00033">
    <property type="entry name" value="aroC"/>
    <property type="match status" value="1"/>
</dbReference>
<keyword evidence="9 11" id="KW-0057">Aromatic amino acid biosynthesis</keyword>
<evidence type="ECO:0000256" key="10">
    <source>
        <dbReference type="ARBA" id="ARBA00023239"/>
    </source>
</evidence>
<dbReference type="PROSITE" id="PS00788">
    <property type="entry name" value="CHORISMATE_SYNTHASE_2"/>
    <property type="match status" value="1"/>
</dbReference>
<dbReference type="InterPro" id="IPR020541">
    <property type="entry name" value="Chorismate_synthase_CS"/>
</dbReference>
<keyword evidence="10 11" id="KW-0456">Lyase</keyword>
<evidence type="ECO:0000256" key="5">
    <source>
        <dbReference type="ARBA" id="ARBA00022630"/>
    </source>
</evidence>
<name>A0A1H9YY41_9FIRM</name>
<dbReference type="GO" id="GO:0008652">
    <property type="term" value="P:amino acid biosynthetic process"/>
    <property type="evidence" value="ECO:0007669"/>
    <property type="project" value="UniProtKB-KW"/>
</dbReference>
<dbReference type="HAMAP" id="MF_00300">
    <property type="entry name" value="Chorismate_synth"/>
    <property type="match status" value="1"/>
</dbReference>
<dbReference type="OrthoDB" id="9771806at2"/>
<keyword evidence="4 11" id="KW-0028">Amino-acid biosynthesis</keyword>
<evidence type="ECO:0000256" key="7">
    <source>
        <dbReference type="ARBA" id="ARBA00022827"/>
    </source>
</evidence>
<dbReference type="Proteomes" id="UP000243819">
    <property type="component" value="Unassembled WGS sequence"/>
</dbReference>
<dbReference type="AlphaFoldDB" id="A0A1H9YY41"/>
<protein>
    <recommendedName>
        <fullName evidence="3 11">Chorismate synthase</fullName>
        <shortName evidence="11">CS</shortName>
        <ecNumber evidence="3 11">4.2.3.5</ecNumber>
    </recommendedName>
    <alternativeName>
        <fullName evidence="11">5-enolpyruvylshikimate-3-phosphate phospholyase</fullName>
    </alternativeName>
</protein>
<evidence type="ECO:0000256" key="6">
    <source>
        <dbReference type="ARBA" id="ARBA00022643"/>
    </source>
</evidence>
<accession>A0A1H9YY41</accession>
<evidence type="ECO:0000256" key="1">
    <source>
        <dbReference type="ARBA" id="ARBA00005044"/>
    </source>
</evidence>
<keyword evidence="5 11" id="KW-0285">Flavoprotein</keyword>
<dbReference type="GO" id="GO:0009073">
    <property type="term" value="P:aromatic amino acid family biosynthetic process"/>
    <property type="evidence" value="ECO:0007669"/>
    <property type="project" value="UniProtKB-KW"/>
</dbReference>
<feature type="binding site" evidence="11">
    <location>
        <begin position="122"/>
        <end position="124"/>
    </location>
    <ligand>
        <name>FMN</name>
        <dbReference type="ChEBI" id="CHEBI:58210"/>
    </ligand>
</feature>
<dbReference type="GO" id="GO:0005829">
    <property type="term" value="C:cytosol"/>
    <property type="evidence" value="ECO:0007669"/>
    <property type="project" value="TreeGrafter"/>
</dbReference>
<dbReference type="InterPro" id="IPR035904">
    <property type="entry name" value="Chorismate_synth_AroC_sf"/>
</dbReference>
<evidence type="ECO:0000313" key="12">
    <source>
        <dbReference type="EMBL" id="SES73496.1"/>
    </source>
</evidence>
<evidence type="ECO:0000313" key="13">
    <source>
        <dbReference type="Proteomes" id="UP000243819"/>
    </source>
</evidence>
<dbReference type="PIRSF" id="PIRSF001456">
    <property type="entry name" value="Chorismate_synth"/>
    <property type="match status" value="1"/>
</dbReference>
<comment type="function">
    <text evidence="11">Catalyzes the anti-1,4-elimination of the C-3 phosphate and the C-6 proR hydrogen from 5-enolpyruvylshikimate-3-phosphate (EPSP) to yield chorismate, which is the branch point compound that serves as the starting substrate for the three terminal pathways of aromatic amino acid biosynthesis. This reaction introduces a second double bond into the aromatic ring system.</text>
</comment>
<dbReference type="PANTHER" id="PTHR21085">
    <property type="entry name" value="CHORISMATE SYNTHASE"/>
    <property type="match status" value="1"/>
</dbReference>
<dbReference type="CDD" id="cd07304">
    <property type="entry name" value="Chorismate_synthase"/>
    <property type="match status" value="1"/>
</dbReference>
<dbReference type="EC" id="4.2.3.5" evidence="3 11"/>
<feature type="binding site" evidence="11">
    <location>
        <position position="39"/>
    </location>
    <ligand>
        <name>NADP(+)</name>
        <dbReference type="ChEBI" id="CHEBI:58349"/>
    </ligand>
</feature>
<feature type="binding site" evidence="11">
    <location>
        <position position="45"/>
    </location>
    <ligand>
        <name>NADP(+)</name>
        <dbReference type="ChEBI" id="CHEBI:58349"/>
    </ligand>
</feature>
<dbReference type="RefSeq" id="WP_091348923.1">
    <property type="nucleotide sequence ID" value="NZ_FOIF01000005.1"/>
</dbReference>
<comment type="catalytic activity">
    <reaction evidence="11">
        <text>5-O-(1-carboxyvinyl)-3-phosphoshikimate = chorismate + phosphate</text>
        <dbReference type="Rhea" id="RHEA:21020"/>
        <dbReference type="ChEBI" id="CHEBI:29748"/>
        <dbReference type="ChEBI" id="CHEBI:43474"/>
        <dbReference type="ChEBI" id="CHEBI:57701"/>
        <dbReference type="EC" id="4.2.3.5"/>
    </reaction>
</comment>
<dbReference type="FunFam" id="3.60.150.10:FF:000002">
    <property type="entry name" value="Chorismate synthase"/>
    <property type="match status" value="1"/>
</dbReference>
<comment type="pathway">
    <text evidence="1 11">Metabolic intermediate biosynthesis; chorismate biosynthesis; chorismate from D-erythrose 4-phosphate and phosphoenolpyruvate: step 7/7.</text>
</comment>
<feature type="binding site" evidence="11">
    <location>
        <position position="281"/>
    </location>
    <ligand>
        <name>FMN</name>
        <dbReference type="ChEBI" id="CHEBI:58210"/>
    </ligand>
</feature>
<gene>
    <name evidence="11" type="primary">aroC</name>
    <name evidence="12" type="ORF">SAMN03080614_100558</name>
</gene>
<keyword evidence="13" id="KW-1185">Reference proteome</keyword>
<sequence length="376" mass="41658">MRYLTAGESHNKGLVAILEGIPAGVSIDENYINFELSLRQGGYGRGDRMKIEKDRVEIISGVRMGYSIGSPISLFIPNNDWQNYKDKYHQQGLEYYTPRPGHGDLPGVLKYNFTECRNVLERASARETAVRVAVGSICQQFLSIFNIKVYSYVLSIGPVKIPPKADDYTKIYQSQFYTLDKDRDEELIELVDRVKRDGDSLGGVVETVIEGLPPGLGNYIQHDLKLDGLLAGEIMAVPSVKGVEFGLGFSGTSLLGSQFHDPIVLKDGVKRLKNNAGGIEGGMSNGEKIVIRSAIKPIPTLLKGMDTINLKNKEKSSTDYQRSDVTVVPAASVVIKNVVAFVIAQQFHLKFGGDHLNDTLKSYNNYLKRIEEIFYG</sequence>
<dbReference type="InterPro" id="IPR000453">
    <property type="entry name" value="Chorismate_synth"/>
</dbReference>
<dbReference type="NCBIfam" id="NF003793">
    <property type="entry name" value="PRK05382.1"/>
    <property type="match status" value="1"/>
</dbReference>
<comment type="caution">
    <text evidence="11">Lacks conserved residue(s) required for the propagation of feature annotation.</text>
</comment>
<evidence type="ECO:0000256" key="8">
    <source>
        <dbReference type="ARBA" id="ARBA00022857"/>
    </source>
</evidence>
<keyword evidence="6 11" id="KW-0288">FMN</keyword>
<keyword evidence="7 11" id="KW-0274">FAD</keyword>
<dbReference type="SUPFAM" id="SSF103263">
    <property type="entry name" value="Chorismate synthase, AroC"/>
    <property type="match status" value="1"/>
</dbReference>
<comment type="cofactor">
    <cofactor evidence="11">
        <name>FMNH2</name>
        <dbReference type="ChEBI" id="CHEBI:57618"/>
    </cofactor>
    <text evidence="11">Reduced FMN (FMNH(2)).</text>
</comment>
<dbReference type="GO" id="GO:0009423">
    <property type="term" value="P:chorismate biosynthetic process"/>
    <property type="evidence" value="ECO:0007669"/>
    <property type="project" value="UniProtKB-UniRule"/>
</dbReference>
<proteinExistence type="inferred from homology"/>
<evidence type="ECO:0000256" key="3">
    <source>
        <dbReference type="ARBA" id="ARBA00013036"/>
    </source>
</evidence>
<evidence type="ECO:0000256" key="2">
    <source>
        <dbReference type="ARBA" id="ARBA00008014"/>
    </source>
</evidence>
<dbReference type="EMBL" id="FOIF01000005">
    <property type="protein sequence ID" value="SES73496.1"/>
    <property type="molecule type" value="Genomic_DNA"/>
</dbReference>
<dbReference type="STRING" id="1120990.SAMN03080614_100558"/>
<dbReference type="UniPathway" id="UPA00053">
    <property type="reaction ID" value="UER00090"/>
</dbReference>